<dbReference type="EMBL" id="LTAZ01000008">
    <property type="protein sequence ID" value="KYH25087.1"/>
    <property type="molecule type" value="Genomic_DNA"/>
</dbReference>
<dbReference type="AlphaFoldDB" id="A0A151ACK6"/>
<evidence type="ECO:0000256" key="1">
    <source>
        <dbReference type="SAM" id="MobiDB-lite"/>
    </source>
</evidence>
<evidence type="ECO:0000313" key="3">
    <source>
        <dbReference type="Proteomes" id="UP000075321"/>
    </source>
</evidence>
<protein>
    <submittedName>
        <fullName evidence="2">Uncharacterized protein</fullName>
    </submittedName>
</protein>
<comment type="caution">
    <text evidence="2">The sequence shown here is derived from an EMBL/GenBank/DDBJ whole genome shotgun (WGS) entry which is preliminary data.</text>
</comment>
<feature type="compositionally biased region" description="Basic and acidic residues" evidence="1">
    <location>
        <begin position="187"/>
        <end position="199"/>
    </location>
</feature>
<dbReference type="Proteomes" id="UP000075321">
    <property type="component" value="Unassembled WGS sequence"/>
</dbReference>
<keyword evidence="3" id="KW-1185">Reference proteome</keyword>
<sequence>MTSRSTDNDPVSLPELLDALTATIVAESDDEDLVAFAEKLRTVVEEATDVVETIDFERLPDAIDGEELPDAIEAEKLADALENGDATEMIDLAELYEAVDLLELWKTVDLPALREEGEELNVELTDLLGTEDESSEDEDGGMFDEAVDTLLGAESRQQALVSRLDAAIDAFRVALFETHATVRRLYEANQRDHDRGDHSRSRRPTTRSTMPRGPLVDSASTRVSTVPRRVRHSRTKGRSRVYGRRFERVGGR</sequence>
<feature type="compositionally biased region" description="Basic residues" evidence="1">
    <location>
        <begin position="228"/>
        <end position="243"/>
    </location>
</feature>
<gene>
    <name evidence="2" type="ORF">HAPAU_29080</name>
</gene>
<name>A0A151ACK6_9EURY</name>
<organism evidence="2 3">
    <name type="scientific">Halalkalicoccus paucihalophilus</name>
    <dbReference type="NCBI Taxonomy" id="1008153"/>
    <lineage>
        <taxon>Archaea</taxon>
        <taxon>Methanobacteriati</taxon>
        <taxon>Methanobacteriota</taxon>
        <taxon>Stenosarchaea group</taxon>
        <taxon>Halobacteria</taxon>
        <taxon>Halobacteriales</taxon>
        <taxon>Halococcaceae</taxon>
        <taxon>Halalkalicoccus</taxon>
    </lineage>
</organism>
<proteinExistence type="predicted"/>
<evidence type="ECO:0000313" key="2">
    <source>
        <dbReference type="EMBL" id="KYH25087.1"/>
    </source>
</evidence>
<feature type="compositionally biased region" description="Low complexity" evidence="1">
    <location>
        <begin position="206"/>
        <end position="227"/>
    </location>
</feature>
<feature type="region of interest" description="Disordered" evidence="1">
    <location>
        <begin position="187"/>
        <end position="252"/>
    </location>
</feature>
<dbReference type="PATRIC" id="fig|1008153.3.peg.2986"/>
<dbReference type="RefSeq" id="WP_066383896.1">
    <property type="nucleotide sequence ID" value="NZ_LTAZ01000008.1"/>
</dbReference>
<accession>A0A151ACK6</accession>
<reference evidence="2 3" key="1">
    <citation type="submission" date="2016-02" db="EMBL/GenBank/DDBJ databases">
        <title>Genome sequence of Halalkalicoccus paucihalophilus DSM 24557.</title>
        <authorList>
            <person name="Poehlein A."/>
            <person name="Daniel R."/>
        </authorList>
    </citation>
    <scope>NUCLEOTIDE SEQUENCE [LARGE SCALE GENOMIC DNA]</scope>
    <source>
        <strain evidence="2 3">DSM 24557</strain>
    </source>
</reference>